<dbReference type="AlphaFoldDB" id="A0A0N8GMU6"/>
<evidence type="ECO:0000259" key="1">
    <source>
        <dbReference type="Pfam" id="PF01370"/>
    </source>
</evidence>
<dbReference type="RefSeq" id="WP_061919225.1">
    <property type="nucleotide sequence ID" value="NZ_DF967971.1"/>
</dbReference>
<dbReference type="InterPro" id="IPR036291">
    <property type="entry name" value="NAD(P)-bd_dom_sf"/>
</dbReference>
<accession>A0A0N8GMU6</accession>
<dbReference type="PANTHER" id="PTHR48079:SF6">
    <property type="entry name" value="NAD(P)-BINDING DOMAIN-CONTAINING PROTEIN-RELATED"/>
    <property type="match status" value="1"/>
</dbReference>
<evidence type="ECO:0000313" key="2">
    <source>
        <dbReference type="EMBL" id="KPL76282.1"/>
    </source>
</evidence>
<reference evidence="2 3" key="1">
    <citation type="submission" date="2015-07" db="EMBL/GenBank/DDBJ databases">
        <title>Draft genome of Bellilinea caldifistulae DSM 17877.</title>
        <authorList>
            <person name="Hemp J."/>
            <person name="Ward L.M."/>
            <person name="Pace L.A."/>
            <person name="Fischer W.W."/>
        </authorList>
    </citation>
    <scope>NUCLEOTIDE SEQUENCE [LARGE SCALE GENOMIC DNA]</scope>
    <source>
        <strain evidence="2 3">GOMI-1</strain>
    </source>
</reference>
<keyword evidence="3" id="KW-1185">Reference proteome</keyword>
<dbReference type="GO" id="GO:0004029">
    <property type="term" value="F:aldehyde dehydrogenase (NAD+) activity"/>
    <property type="evidence" value="ECO:0007669"/>
    <property type="project" value="TreeGrafter"/>
</dbReference>
<dbReference type="STRING" id="360411.AC812_06290"/>
<evidence type="ECO:0000313" key="3">
    <source>
        <dbReference type="Proteomes" id="UP000050514"/>
    </source>
</evidence>
<dbReference type="GO" id="GO:0005737">
    <property type="term" value="C:cytoplasm"/>
    <property type="evidence" value="ECO:0007669"/>
    <property type="project" value="TreeGrafter"/>
</dbReference>
<sequence length="334" mass="36401">MIKALVTGATGFIGSAVCRALLEAGFEVRAFHRPASNLLLIKDLPVEHAIGDLSQPESLLQAMQEVQVVFHTAALMGGGRDPGRHYSVTVEGTRAVLRAALESGVERVVHTSSVAALGLPPQIPGSHSAAYTMNETHTWNDQPERWPYGYAKYLAELEVQRAVAAGLDVVILNPSLVIGAGDLYRQSRSVVVQVAQGRLPVIVEGGLNVVSLNDTVAGHLAALQRGRRGERYILAGQNLRLAHLVERIAEVAGVSPPRTVLPAGLVRRLAGLYRLFENWLALPVSSSELYLAGRYFYYDPQKAKKELEWACCVEIDQAIREAIDWSREKGMLAR</sequence>
<dbReference type="Gene3D" id="3.40.50.720">
    <property type="entry name" value="NAD(P)-binding Rossmann-like Domain"/>
    <property type="match status" value="1"/>
</dbReference>
<dbReference type="InterPro" id="IPR051783">
    <property type="entry name" value="NAD(P)-dependent_oxidoreduct"/>
</dbReference>
<name>A0A0N8GMU6_9CHLR</name>
<feature type="domain" description="NAD-dependent epimerase/dehydratase" evidence="1">
    <location>
        <begin position="4"/>
        <end position="233"/>
    </location>
</feature>
<proteinExistence type="predicted"/>
<dbReference type="InterPro" id="IPR001509">
    <property type="entry name" value="Epimerase_deHydtase"/>
</dbReference>
<dbReference type="Pfam" id="PF01370">
    <property type="entry name" value="Epimerase"/>
    <property type="match status" value="1"/>
</dbReference>
<dbReference type="PANTHER" id="PTHR48079">
    <property type="entry name" value="PROTEIN YEEZ"/>
    <property type="match status" value="1"/>
</dbReference>
<dbReference type="Proteomes" id="UP000050514">
    <property type="component" value="Unassembled WGS sequence"/>
</dbReference>
<gene>
    <name evidence="2" type="ORF">AC812_06290</name>
</gene>
<dbReference type="SUPFAM" id="SSF51735">
    <property type="entry name" value="NAD(P)-binding Rossmann-fold domains"/>
    <property type="match status" value="1"/>
</dbReference>
<comment type="caution">
    <text evidence="2">The sequence shown here is derived from an EMBL/GenBank/DDBJ whole genome shotgun (WGS) entry which is preliminary data.</text>
</comment>
<protein>
    <recommendedName>
        <fullName evidence="1">NAD-dependent epimerase/dehydratase domain-containing protein</fullName>
    </recommendedName>
</protein>
<dbReference type="EMBL" id="LGHJ01000012">
    <property type="protein sequence ID" value="KPL76282.1"/>
    <property type="molecule type" value="Genomic_DNA"/>
</dbReference>
<organism evidence="2 3">
    <name type="scientific">Bellilinea caldifistulae</name>
    <dbReference type="NCBI Taxonomy" id="360411"/>
    <lineage>
        <taxon>Bacteria</taxon>
        <taxon>Bacillati</taxon>
        <taxon>Chloroflexota</taxon>
        <taxon>Anaerolineae</taxon>
        <taxon>Anaerolineales</taxon>
        <taxon>Anaerolineaceae</taxon>
        <taxon>Bellilinea</taxon>
    </lineage>
</organism>